<proteinExistence type="predicted"/>
<organism evidence="1 2">
    <name type="scientific">Pleurotus cornucopiae</name>
    <name type="common">Cornucopia mushroom</name>
    <dbReference type="NCBI Taxonomy" id="5321"/>
    <lineage>
        <taxon>Eukaryota</taxon>
        <taxon>Fungi</taxon>
        <taxon>Dikarya</taxon>
        <taxon>Basidiomycota</taxon>
        <taxon>Agaricomycotina</taxon>
        <taxon>Agaricomycetes</taxon>
        <taxon>Agaricomycetidae</taxon>
        <taxon>Agaricales</taxon>
        <taxon>Pleurotineae</taxon>
        <taxon>Pleurotaceae</taxon>
        <taxon>Pleurotus</taxon>
    </lineage>
</organism>
<dbReference type="EMBL" id="WQMT02000001">
    <property type="protein sequence ID" value="KAG9227145.1"/>
    <property type="molecule type" value="Genomic_DNA"/>
</dbReference>
<evidence type="ECO:0000313" key="1">
    <source>
        <dbReference type="EMBL" id="KAG9227145.1"/>
    </source>
</evidence>
<keyword evidence="2" id="KW-1185">Reference proteome</keyword>
<protein>
    <submittedName>
        <fullName evidence="1">Uncharacterized protein</fullName>
    </submittedName>
</protein>
<accession>A0ACB7JBJ8</accession>
<reference evidence="1 2" key="1">
    <citation type="journal article" date="2021" name="Appl. Environ. Microbiol.">
        <title>Genetic linkage and physical mapping for an oyster mushroom Pleurotus cornucopiae and QTL analysis for the trait cap color.</title>
        <authorList>
            <person name="Zhang Y."/>
            <person name="Gao W."/>
            <person name="Sonnenberg A."/>
            <person name="Chen Q."/>
            <person name="Zhang J."/>
            <person name="Huang C."/>
        </authorList>
    </citation>
    <scope>NUCLEOTIDE SEQUENCE [LARGE SCALE GENOMIC DNA]</scope>
    <source>
        <strain evidence="1">CCMSSC00406</strain>
    </source>
</reference>
<gene>
    <name evidence="1" type="ORF">CCMSSC00406_0004316</name>
</gene>
<sequence length="518" mass="58020">MYSRATSQVIATPELLRLICEHCNLNENHNNALVSKTWSNEALSVLWRELDSLEPLLSLLAPLKIVDNCVYEFRRHIRPSDWIVFQKYSWRVCAINSDSWAPDFVIPVFVDIASSRPSTDLLPNLRRLTYDNSRLSFQFLPLFISSSLTYLDLSLMNGERDLRQTICRETLSYLPEKARNLEHLVSQTDGSTVGVQTADTIELNLLLAALPSLKKVVISTAFFTTSHVCALARVQSLQSLTILQTGDEDQSYLDTTELQFPNAFPSLTHFSSETHGFKDVASFLDACQPCALRSISVSSPEVEDHEAFSCLFDIASSVCLELKEIFLESVNRKIITTPQSSLLKESFRMLSGCLDLSSLTLHNAPPLLLNIETISDLLKGLPSLHTLSLSEYSGTEPILPLTCLSKLAPLCPRMVKLGLYMDTSSVPDARSPHQNDSQCFKRLNHLNVGRSPLKSSALRVTSFLSSILPVGCNLFYTRDYSQSAGQCDTEFNTWTSVADFLPMMIRMRKAERLLGFIV</sequence>
<dbReference type="Proteomes" id="UP000824881">
    <property type="component" value="Unassembled WGS sequence"/>
</dbReference>
<comment type="caution">
    <text evidence="1">The sequence shown here is derived from an EMBL/GenBank/DDBJ whole genome shotgun (WGS) entry which is preliminary data.</text>
</comment>
<name>A0ACB7JBJ8_PLECO</name>
<evidence type="ECO:0000313" key="2">
    <source>
        <dbReference type="Proteomes" id="UP000824881"/>
    </source>
</evidence>